<dbReference type="OrthoDB" id="7445329at2759"/>
<evidence type="ECO:0000313" key="2">
    <source>
        <dbReference type="EMBL" id="CAF4756630.1"/>
    </source>
</evidence>
<dbReference type="AlphaFoldDB" id="A0A821LVQ5"/>
<protein>
    <submittedName>
        <fullName evidence="2">Uncharacterized protein</fullName>
    </submittedName>
</protein>
<feature type="region of interest" description="Disordered" evidence="1">
    <location>
        <begin position="675"/>
        <end position="709"/>
    </location>
</feature>
<comment type="caution">
    <text evidence="2">The sequence shown here is derived from an EMBL/GenBank/DDBJ whole genome shotgun (WGS) entry which is preliminary data.</text>
</comment>
<keyword evidence="3" id="KW-1185">Reference proteome</keyword>
<name>A0A821LVQ5_9NEOP</name>
<feature type="compositionally biased region" description="Basic residues" evidence="1">
    <location>
        <begin position="762"/>
        <end position="776"/>
    </location>
</feature>
<dbReference type="EMBL" id="CAJOBZ010000002">
    <property type="protein sequence ID" value="CAF4756630.1"/>
    <property type="molecule type" value="Genomic_DNA"/>
</dbReference>
<accession>A0A821LVQ5</accession>
<dbReference type="Proteomes" id="UP000663880">
    <property type="component" value="Unassembled WGS sequence"/>
</dbReference>
<feature type="compositionally biased region" description="Polar residues" evidence="1">
    <location>
        <begin position="675"/>
        <end position="689"/>
    </location>
</feature>
<gene>
    <name evidence="2" type="ORF">PMACD_LOCUS1041</name>
</gene>
<feature type="region of interest" description="Disordered" evidence="1">
    <location>
        <begin position="762"/>
        <end position="786"/>
    </location>
</feature>
<organism evidence="2 3">
    <name type="scientific">Pieris macdunnoughi</name>
    <dbReference type="NCBI Taxonomy" id="345717"/>
    <lineage>
        <taxon>Eukaryota</taxon>
        <taxon>Metazoa</taxon>
        <taxon>Ecdysozoa</taxon>
        <taxon>Arthropoda</taxon>
        <taxon>Hexapoda</taxon>
        <taxon>Insecta</taxon>
        <taxon>Pterygota</taxon>
        <taxon>Neoptera</taxon>
        <taxon>Endopterygota</taxon>
        <taxon>Lepidoptera</taxon>
        <taxon>Glossata</taxon>
        <taxon>Ditrysia</taxon>
        <taxon>Papilionoidea</taxon>
        <taxon>Pieridae</taxon>
        <taxon>Pierinae</taxon>
        <taxon>Pieris</taxon>
    </lineage>
</organism>
<reference evidence="2" key="1">
    <citation type="submission" date="2021-02" db="EMBL/GenBank/DDBJ databases">
        <authorList>
            <person name="Steward A R."/>
        </authorList>
    </citation>
    <scope>NUCLEOTIDE SEQUENCE</scope>
</reference>
<proteinExistence type="predicted"/>
<sequence>MAVVLDSSCNARLHTAKSHTSIYDIYAPNRNDGHHSKHRKTCPIHEISGDPHRKYSQVRGSIRLYQTPYVTSEKYHALNKRSSDKSVVRSTSTLFYDLDNLAKRHSYHCVADLGVSTNNILLDNTKKSYKNTGFDAKSKAIVQECTTEVQVKITPKDSVAINRRIKKPTKSNSLISSDVFLNNTDYSTPNIPRFNERDQKFWSYSKYKTEYTKPMSEERRRKLKNNDKSGDDPCPCQLFSYACPCTDKKSLTDLAKNSKTVTAANQVTCLKNTASYYKRNTTKDNTKNLVDKVTSPTTSEMLPEYNVARVSNQISPQSIYHKNMSKHTCHEMRCNHSPKQKCYKKSRQILCPKCKERIEIPNITEEDDHMNFPHIQENTSPGQQSYVSSFSQRSKVDGDVCSHDPPCELVPVCQILPSEQTFANSTKCFNMESKTKNNRTIKITKACRHHPPCTVVPSCQRMRVLSNNCEYIPPCLHRPRCVNLPLCIPFSKTIDYDELIHKPLNEEDSLKCHHMYSTPAYVPVYQHEPESNNIQQHFRATHNPCEYANEYEPTFFLTPKLTRTSPTFSPYRNQSPTNKQTPMSCTCPKTNKSCQYECAECKCDNPKTAKKSESEDVIVYIRDVGCQFRNKHSPCSNLLQSNTSNVSFEEDTGQMGNYFSNYHTLRYEDKYTNPVSGGERTSISTSSLEIDSHCPSHGTDKKPHSEINTGFRPRISPIVANCYLNDPILEYCITTNKDSNKKRRKSQSILYTASSRKSFIKSKHKISSVKRRRKSRLSYQSILNSD</sequence>
<evidence type="ECO:0000313" key="3">
    <source>
        <dbReference type="Proteomes" id="UP000663880"/>
    </source>
</evidence>
<feature type="compositionally biased region" description="Basic and acidic residues" evidence="1">
    <location>
        <begin position="690"/>
        <end position="705"/>
    </location>
</feature>
<evidence type="ECO:0000256" key="1">
    <source>
        <dbReference type="SAM" id="MobiDB-lite"/>
    </source>
</evidence>